<accession>A0AAU9IWA9</accession>
<dbReference type="AlphaFoldDB" id="A0AAU9IWA9"/>
<name>A0AAU9IWA9_9CILI</name>
<organism evidence="1 2">
    <name type="scientific">Blepharisma stoltei</name>
    <dbReference type="NCBI Taxonomy" id="1481888"/>
    <lineage>
        <taxon>Eukaryota</taxon>
        <taxon>Sar</taxon>
        <taxon>Alveolata</taxon>
        <taxon>Ciliophora</taxon>
        <taxon>Postciliodesmatophora</taxon>
        <taxon>Heterotrichea</taxon>
        <taxon>Heterotrichida</taxon>
        <taxon>Blepharismidae</taxon>
        <taxon>Blepharisma</taxon>
    </lineage>
</organism>
<comment type="caution">
    <text evidence="1">The sequence shown here is derived from an EMBL/GenBank/DDBJ whole genome shotgun (WGS) entry which is preliminary data.</text>
</comment>
<dbReference type="Proteomes" id="UP001162131">
    <property type="component" value="Unassembled WGS sequence"/>
</dbReference>
<evidence type="ECO:0000313" key="2">
    <source>
        <dbReference type="Proteomes" id="UP001162131"/>
    </source>
</evidence>
<gene>
    <name evidence="1" type="ORF">BSTOLATCC_MIC7137</name>
</gene>
<proteinExistence type="predicted"/>
<keyword evidence="2" id="KW-1185">Reference proteome</keyword>
<evidence type="ECO:0000313" key="1">
    <source>
        <dbReference type="EMBL" id="CAG9312608.1"/>
    </source>
</evidence>
<reference evidence="1" key="1">
    <citation type="submission" date="2021-09" db="EMBL/GenBank/DDBJ databases">
        <authorList>
            <consortium name="AG Swart"/>
            <person name="Singh M."/>
            <person name="Singh A."/>
            <person name="Seah K."/>
            <person name="Emmerich C."/>
        </authorList>
    </citation>
    <scope>NUCLEOTIDE SEQUENCE</scope>
    <source>
        <strain evidence="1">ATCC30299</strain>
    </source>
</reference>
<dbReference type="EMBL" id="CAJZBQ010000008">
    <property type="protein sequence ID" value="CAG9312608.1"/>
    <property type="molecule type" value="Genomic_DNA"/>
</dbReference>
<protein>
    <submittedName>
        <fullName evidence="1">Uncharacterized protein</fullName>
    </submittedName>
</protein>
<sequence length="83" mass="9895">MICRIKRYCPDELIFNFILNFISTNDITSRDFEFMDYTQTRSVLNLLTSISLKLTKFPSLELWLCKFIKSKILVQKLLRQPSI</sequence>